<dbReference type="InterPro" id="IPR041413">
    <property type="entry name" value="MLTR_LBD"/>
</dbReference>
<dbReference type="AlphaFoldDB" id="A0A1X0AFA2"/>
<dbReference type="OrthoDB" id="3608749at2"/>
<organism evidence="2 3">
    <name type="scientific">Mycobacterium aquaticum</name>
    <dbReference type="NCBI Taxonomy" id="1927124"/>
    <lineage>
        <taxon>Bacteria</taxon>
        <taxon>Bacillati</taxon>
        <taxon>Actinomycetota</taxon>
        <taxon>Actinomycetes</taxon>
        <taxon>Mycobacteriales</taxon>
        <taxon>Mycobacteriaceae</taxon>
        <taxon>Mycobacterium</taxon>
    </lineage>
</organism>
<sequence length="227" mass="25316">MEDWTSASPPAWASSVRVSPVLDAVARALQLDDVEKQHLFALAKPQQQPARPTTIEAPRPGLLAMLANIRNVPAVLLDHRLDVLAMNTLGQAFHVEIDAVSTDRQNLARYVFQSAAARAFYIDWAESGREIVGMLNLSASHHPQDADLTELIAELSESDEDFRRWWRDRDVFRPRHGTKRYRHPLVGDLELGYEAFNPIGDEDQLLGIYTVEPGSSSEDALARLAGP</sequence>
<dbReference type="STRING" id="1927124.BST13_27890"/>
<reference evidence="2 3" key="1">
    <citation type="submission" date="2017-02" db="EMBL/GenBank/DDBJ databases">
        <title>The new phylogeny of genus Mycobacterium.</title>
        <authorList>
            <person name="Tortoli E."/>
            <person name="Trovato A."/>
            <person name="Cirillo D.M."/>
        </authorList>
    </citation>
    <scope>NUCLEOTIDE SEQUENCE [LARGE SCALE GENOMIC DNA]</scope>
    <source>
        <strain evidence="2 3">RW6</strain>
    </source>
</reference>
<feature type="domain" description="MmyB-like transcription regulator ligand binding" evidence="1">
    <location>
        <begin position="59"/>
        <end position="224"/>
    </location>
</feature>
<gene>
    <name evidence="2" type="ORF">BST13_27890</name>
</gene>
<keyword evidence="3" id="KW-1185">Reference proteome</keyword>
<dbReference type="PANTHER" id="PTHR35010">
    <property type="entry name" value="BLL4672 PROTEIN-RELATED"/>
    <property type="match status" value="1"/>
</dbReference>
<dbReference type="Pfam" id="PF17765">
    <property type="entry name" value="MLTR_LBD"/>
    <property type="match status" value="1"/>
</dbReference>
<dbReference type="Gene3D" id="3.30.450.180">
    <property type="match status" value="1"/>
</dbReference>
<evidence type="ECO:0000259" key="1">
    <source>
        <dbReference type="Pfam" id="PF17765"/>
    </source>
</evidence>
<accession>A0A1X0AFA2</accession>
<comment type="caution">
    <text evidence="2">The sequence shown here is derived from an EMBL/GenBank/DDBJ whole genome shotgun (WGS) entry which is preliminary data.</text>
</comment>
<dbReference type="PANTHER" id="PTHR35010:SF2">
    <property type="entry name" value="BLL4672 PROTEIN"/>
    <property type="match status" value="1"/>
</dbReference>
<dbReference type="Proteomes" id="UP000192448">
    <property type="component" value="Unassembled WGS sequence"/>
</dbReference>
<dbReference type="EMBL" id="MVHF01000038">
    <property type="protein sequence ID" value="ORA28740.1"/>
    <property type="molecule type" value="Genomic_DNA"/>
</dbReference>
<protein>
    <recommendedName>
        <fullName evidence="1">MmyB-like transcription regulator ligand binding domain-containing protein</fullName>
    </recommendedName>
</protein>
<name>A0A1X0AFA2_9MYCO</name>
<proteinExistence type="predicted"/>
<evidence type="ECO:0000313" key="2">
    <source>
        <dbReference type="EMBL" id="ORA28740.1"/>
    </source>
</evidence>
<evidence type="ECO:0000313" key="3">
    <source>
        <dbReference type="Proteomes" id="UP000192448"/>
    </source>
</evidence>